<accession>A0A9P6Y3A6</accession>
<evidence type="ECO:0000256" key="6">
    <source>
        <dbReference type="ARBA" id="ARBA00023306"/>
    </source>
</evidence>
<dbReference type="GO" id="GO:0070979">
    <property type="term" value="P:protein K11-linked ubiquitination"/>
    <property type="evidence" value="ECO:0007669"/>
    <property type="project" value="TreeGrafter"/>
</dbReference>
<evidence type="ECO:0000256" key="3">
    <source>
        <dbReference type="ARBA" id="ARBA00022618"/>
    </source>
</evidence>
<keyword evidence="4" id="KW-0498">Mitosis</keyword>
<dbReference type="AlphaFoldDB" id="A0A9P6Y3A6"/>
<evidence type="ECO:0000256" key="5">
    <source>
        <dbReference type="ARBA" id="ARBA00022786"/>
    </source>
</evidence>
<dbReference type="GO" id="GO:0051301">
    <property type="term" value="P:cell division"/>
    <property type="evidence" value="ECO:0007669"/>
    <property type="project" value="UniProtKB-KW"/>
</dbReference>
<evidence type="ECO:0000313" key="8">
    <source>
        <dbReference type="EMBL" id="KAG1538401.1"/>
    </source>
</evidence>
<name>A0A9P6Y3A6_RHIOR</name>
<dbReference type="PANTHER" id="PTHR12830">
    <property type="entry name" value="ANAPHASE-PROMOTING COMPLEX SUBUNIT 5"/>
    <property type="match status" value="1"/>
</dbReference>
<comment type="similarity">
    <text evidence="1">Belongs to the APC5 family.</text>
</comment>
<evidence type="ECO:0000313" key="9">
    <source>
        <dbReference type="Proteomes" id="UP000717996"/>
    </source>
</evidence>
<evidence type="ECO:0000256" key="2">
    <source>
        <dbReference type="ARBA" id="ARBA00016066"/>
    </source>
</evidence>
<sequence length="347" mass="40141">MIESGDIHPSVLHTFLRNVEQHASGIPYTHQVKYLNYARSKEHVNSVYHLHAYFNSSINKGVGVQYALLNLGILEYKFGHSTSALFAFNDALTAARQNDDEYCLQEIQYWINACRKSHAFHDYSVFTDHYLHNMKELKYARDMICKGGPNQHIFKTLYKTSINIIMKDIENMDRVQHLTTTLAWLRCGNSVLASSYLELAKNSDDGRVEDIEKTVLVNAKMLEFAGKPQIALDLIDAFIANYPRESEMLLDWKMIRSSLLMQSNNRKRKYLDHNGLLLYTKFPTDSDHYLDGMLRTVQDLLNVKEYEKALAIICQTETFIRKKEKESRLPDILILKASLYIVGLFIL</sequence>
<dbReference type="InterPro" id="IPR026000">
    <property type="entry name" value="Apc5_dom"/>
</dbReference>
<dbReference type="InterPro" id="IPR037679">
    <property type="entry name" value="Apc5"/>
</dbReference>
<keyword evidence="6" id="KW-0131">Cell cycle</keyword>
<gene>
    <name evidence="8" type="ORF">G6F51_009794</name>
</gene>
<feature type="domain" description="Anaphase-promoting complex subunit 5" evidence="7">
    <location>
        <begin position="30"/>
        <end position="116"/>
    </location>
</feature>
<evidence type="ECO:0000259" key="7">
    <source>
        <dbReference type="Pfam" id="PF12862"/>
    </source>
</evidence>
<protein>
    <recommendedName>
        <fullName evidence="2">Anaphase-promoting complex subunit 5</fullName>
    </recommendedName>
</protein>
<organism evidence="8 9">
    <name type="scientific">Rhizopus oryzae</name>
    <name type="common">Mucormycosis agent</name>
    <name type="synonym">Rhizopus arrhizus var. delemar</name>
    <dbReference type="NCBI Taxonomy" id="64495"/>
    <lineage>
        <taxon>Eukaryota</taxon>
        <taxon>Fungi</taxon>
        <taxon>Fungi incertae sedis</taxon>
        <taxon>Mucoromycota</taxon>
        <taxon>Mucoromycotina</taxon>
        <taxon>Mucoromycetes</taxon>
        <taxon>Mucorales</taxon>
        <taxon>Mucorineae</taxon>
        <taxon>Rhizopodaceae</taxon>
        <taxon>Rhizopus</taxon>
    </lineage>
</organism>
<dbReference type="Proteomes" id="UP000717996">
    <property type="component" value="Unassembled WGS sequence"/>
</dbReference>
<keyword evidence="3" id="KW-0132">Cell division</keyword>
<dbReference type="EMBL" id="JAANIT010001869">
    <property type="protein sequence ID" value="KAG1538401.1"/>
    <property type="molecule type" value="Genomic_DNA"/>
</dbReference>
<dbReference type="GO" id="GO:0031145">
    <property type="term" value="P:anaphase-promoting complex-dependent catabolic process"/>
    <property type="evidence" value="ECO:0007669"/>
    <property type="project" value="TreeGrafter"/>
</dbReference>
<keyword evidence="5" id="KW-0833">Ubl conjugation pathway</keyword>
<dbReference type="PANTHER" id="PTHR12830:SF9">
    <property type="entry name" value="ANAPHASE-PROMOTING COMPLEX SUBUNIT 5"/>
    <property type="match status" value="1"/>
</dbReference>
<dbReference type="GO" id="GO:0005680">
    <property type="term" value="C:anaphase-promoting complex"/>
    <property type="evidence" value="ECO:0007669"/>
    <property type="project" value="InterPro"/>
</dbReference>
<evidence type="ECO:0000256" key="4">
    <source>
        <dbReference type="ARBA" id="ARBA00022776"/>
    </source>
</evidence>
<comment type="caution">
    <text evidence="8">The sequence shown here is derived from an EMBL/GenBank/DDBJ whole genome shotgun (WGS) entry which is preliminary data.</text>
</comment>
<dbReference type="Pfam" id="PF12862">
    <property type="entry name" value="ANAPC5"/>
    <property type="match status" value="1"/>
</dbReference>
<proteinExistence type="inferred from homology"/>
<reference evidence="8" key="1">
    <citation type="journal article" date="2020" name="Microb. Genom.">
        <title>Genetic diversity of clinical and environmental Mucorales isolates obtained from an investigation of mucormycosis cases among solid organ transplant recipients.</title>
        <authorList>
            <person name="Nguyen M.H."/>
            <person name="Kaul D."/>
            <person name="Muto C."/>
            <person name="Cheng S.J."/>
            <person name="Richter R.A."/>
            <person name="Bruno V.M."/>
            <person name="Liu G."/>
            <person name="Beyhan S."/>
            <person name="Sundermann A.J."/>
            <person name="Mounaud S."/>
            <person name="Pasculle A.W."/>
            <person name="Nierman W.C."/>
            <person name="Driscoll E."/>
            <person name="Cumbie R."/>
            <person name="Clancy C.J."/>
            <person name="Dupont C.L."/>
        </authorList>
    </citation>
    <scope>NUCLEOTIDE SEQUENCE</scope>
    <source>
        <strain evidence="8">GL16</strain>
    </source>
</reference>
<evidence type="ECO:0000256" key="1">
    <source>
        <dbReference type="ARBA" id="ARBA00007450"/>
    </source>
</evidence>
<dbReference type="GO" id="GO:0045842">
    <property type="term" value="P:positive regulation of mitotic metaphase/anaphase transition"/>
    <property type="evidence" value="ECO:0007669"/>
    <property type="project" value="TreeGrafter"/>
</dbReference>